<dbReference type="Gene3D" id="3.40.50.300">
    <property type="entry name" value="P-loop containing nucleotide triphosphate hydrolases"/>
    <property type="match status" value="1"/>
</dbReference>
<feature type="domain" description="ABC transporter" evidence="3">
    <location>
        <begin position="3"/>
        <end position="230"/>
    </location>
</feature>
<protein>
    <submittedName>
        <fullName evidence="4">ABC transporter ATP-binding protein</fullName>
    </submittedName>
</protein>
<gene>
    <name evidence="4" type="ORF">ES692_00485</name>
</gene>
<organism evidence="4 5">
    <name type="scientific">Psychroserpens burtonensis</name>
    <dbReference type="NCBI Taxonomy" id="49278"/>
    <lineage>
        <taxon>Bacteria</taxon>
        <taxon>Pseudomonadati</taxon>
        <taxon>Bacteroidota</taxon>
        <taxon>Flavobacteriia</taxon>
        <taxon>Flavobacteriales</taxon>
        <taxon>Flavobacteriaceae</taxon>
        <taxon>Psychroserpens</taxon>
    </lineage>
</organism>
<reference evidence="4 5" key="1">
    <citation type="submission" date="2019-08" db="EMBL/GenBank/DDBJ databases">
        <title>Genome of Psychroserpens burtonensis ACAM 167.</title>
        <authorList>
            <person name="Bowman J.P."/>
        </authorList>
    </citation>
    <scope>NUCLEOTIDE SEQUENCE [LARGE SCALE GENOMIC DNA]</scope>
    <source>
        <strain evidence="4 5">ACAM 167</strain>
    </source>
</reference>
<evidence type="ECO:0000313" key="4">
    <source>
        <dbReference type="EMBL" id="TXE20303.1"/>
    </source>
</evidence>
<dbReference type="PROSITE" id="PS50893">
    <property type="entry name" value="ABC_TRANSPORTER_2"/>
    <property type="match status" value="1"/>
</dbReference>
<dbReference type="STRING" id="1123037.GCA_000425305_00674"/>
<evidence type="ECO:0000256" key="2">
    <source>
        <dbReference type="ARBA" id="ARBA00022840"/>
    </source>
</evidence>
<dbReference type="PANTHER" id="PTHR43038">
    <property type="entry name" value="ATP-BINDING CASSETTE, SUB-FAMILY H, MEMBER 1"/>
    <property type="match status" value="1"/>
</dbReference>
<dbReference type="RefSeq" id="WP_028870919.1">
    <property type="nucleotide sequence ID" value="NZ_VOSB01000001.1"/>
</dbReference>
<dbReference type="CDD" id="cd03230">
    <property type="entry name" value="ABC_DR_subfamily_A"/>
    <property type="match status" value="1"/>
</dbReference>
<proteinExistence type="predicted"/>
<dbReference type="Pfam" id="PF00005">
    <property type="entry name" value="ABC_tran"/>
    <property type="match status" value="1"/>
</dbReference>
<dbReference type="InterPro" id="IPR017871">
    <property type="entry name" value="ABC_transporter-like_CS"/>
</dbReference>
<comment type="caution">
    <text evidence="4">The sequence shown here is derived from an EMBL/GenBank/DDBJ whole genome shotgun (WGS) entry which is preliminary data.</text>
</comment>
<dbReference type="GO" id="GO:0005524">
    <property type="term" value="F:ATP binding"/>
    <property type="evidence" value="ECO:0007669"/>
    <property type="project" value="UniProtKB-KW"/>
</dbReference>
<dbReference type="SMART" id="SM00382">
    <property type="entry name" value="AAA"/>
    <property type="match status" value="1"/>
</dbReference>
<dbReference type="InterPro" id="IPR027417">
    <property type="entry name" value="P-loop_NTPase"/>
</dbReference>
<dbReference type="SUPFAM" id="SSF52540">
    <property type="entry name" value="P-loop containing nucleoside triphosphate hydrolases"/>
    <property type="match status" value="1"/>
</dbReference>
<sequence length="301" mass="34207">MGITISNISKSYKKVKALQHISFDVKPGELFGLIGPDGAGKTTLFRILTTLLIANEGLATVAGFDVVADYKSIRKNVGYMPGKFSLYQDLTVKENLTFFATIFGTTIEENYDLIKEIYVQIEPFKNRRAGKLSGGMKQKLALCCALIHKPEVLFLDEPTTGVDPVSRKEFWEMLKRLQQKGITILVSTPYMDEAALCDRIALIQDGKILEIDTPQAIVKHYSKPIYNVRAHNMYQLINSLKEYQYNHSVYPFGEYVHYTDKRTSFNPEELKMYLESENLTNIEIKITVATIEDTFMELAKS</sequence>
<dbReference type="EMBL" id="VOSB01000001">
    <property type="protein sequence ID" value="TXE20303.1"/>
    <property type="molecule type" value="Genomic_DNA"/>
</dbReference>
<evidence type="ECO:0000259" key="3">
    <source>
        <dbReference type="PROSITE" id="PS50893"/>
    </source>
</evidence>
<dbReference type="Proteomes" id="UP000321938">
    <property type="component" value="Unassembled WGS sequence"/>
</dbReference>
<dbReference type="GO" id="GO:0016887">
    <property type="term" value="F:ATP hydrolysis activity"/>
    <property type="evidence" value="ECO:0007669"/>
    <property type="project" value="InterPro"/>
</dbReference>
<keyword evidence="5" id="KW-1185">Reference proteome</keyword>
<evidence type="ECO:0000256" key="1">
    <source>
        <dbReference type="ARBA" id="ARBA00022741"/>
    </source>
</evidence>
<dbReference type="OrthoDB" id="9801987at2"/>
<dbReference type="InterPro" id="IPR003593">
    <property type="entry name" value="AAA+_ATPase"/>
</dbReference>
<evidence type="ECO:0000313" key="5">
    <source>
        <dbReference type="Proteomes" id="UP000321938"/>
    </source>
</evidence>
<keyword evidence="1" id="KW-0547">Nucleotide-binding</keyword>
<dbReference type="InterPro" id="IPR003439">
    <property type="entry name" value="ABC_transporter-like_ATP-bd"/>
</dbReference>
<keyword evidence="2 4" id="KW-0067">ATP-binding</keyword>
<accession>A0A5C7BB76</accession>
<dbReference type="AlphaFoldDB" id="A0A5C7BB76"/>
<dbReference type="PANTHER" id="PTHR43038:SF3">
    <property type="entry name" value="ABC TRANSPORTER G FAMILY MEMBER 20 ISOFORM X1"/>
    <property type="match status" value="1"/>
</dbReference>
<dbReference type="PROSITE" id="PS00211">
    <property type="entry name" value="ABC_TRANSPORTER_1"/>
    <property type="match status" value="1"/>
</dbReference>
<name>A0A5C7BB76_9FLAO</name>